<dbReference type="OMA" id="MAMVVFD"/>
<dbReference type="AlphaFoldDB" id="J3MN75"/>
<dbReference type="Proteomes" id="UP000006038">
    <property type="component" value="Chromosome 7"/>
</dbReference>
<dbReference type="Gene3D" id="3.30.70.330">
    <property type="match status" value="1"/>
</dbReference>
<sequence>MDRARVRDLVEALLVRQPILENDPTFLRRALVVEGVSFTVSPVRLDSLLGGYGDVMATVLVRDAARRRRAGMLVFSEESDCLNAAEAEAEEAAARQGIYQRISRVDEEILQDSEQLLKDAVEQQSRRSSTAEAFRLMISRRYLEVDDQEDLHLRCLLLRMGEASTETPSHMYGVATNTLRGTGVARALVVYRSRRMAMVVFDDSGGIEHLARYDSGLFPLVADGAVGHGTAVVRDLLPLFCRSPEFLGRVVLLQEPGNARRDAGDLCHRIEASHTVEALMVHRAERIAVVVLRSGADARALMTESDQFWTLTCGRRPVTTLVGVPSQPFSPRQGLFPEAVNLAVAHIHARMLECSGDDPLGLGRGLVELESLRAPSFVRGGKLAQRPLLELPPGFRMEDQLKNLLSQFGQIESCVAYSERAAALIIFSTPEEAAGALRSPLAEEHGHPAPRDDRVMECLYLLRYRLLLFTREVLHSMELGEAAGPLAYEDALPQTIASDVLPPDA</sequence>
<protein>
    <recommendedName>
        <fullName evidence="3">RRM domain-containing protein</fullName>
    </recommendedName>
</protein>
<dbReference type="Gramene" id="OB07G28570.1">
    <property type="protein sequence ID" value="OB07G28570.1"/>
    <property type="gene ID" value="OB07G28570"/>
</dbReference>
<proteinExistence type="predicted"/>
<dbReference type="InterPro" id="IPR035979">
    <property type="entry name" value="RBD_domain_sf"/>
</dbReference>
<organism evidence="1">
    <name type="scientific">Oryza brachyantha</name>
    <name type="common">malo sina</name>
    <dbReference type="NCBI Taxonomy" id="4533"/>
    <lineage>
        <taxon>Eukaryota</taxon>
        <taxon>Viridiplantae</taxon>
        <taxon>Streptophyta</taxon>
        <taxon>Embryophyta</taxon>
        <taxon>Tracheophyta</taxon>
        <taxon>Spermatophyta</taxon>
        <taxon>Magnoliopsida</taxon>
        <taxon>Liliopsida</taxon>
        <taxon>Poales</taxon>
        <taxon>Poaceae</taxon>
        <taxon>BOP clade</taxon>
        <taxon>Oryzoideae</taxon>
        <taxon>Oryzeae</taxon>
        <taxon>Oryzinae</taxon>
        <taxon>Oryza</taxon>
    </lineage>
</organism>
<evidence type="ECO:0008006" key="3">
    <source>
        <dbReference type="Google" id="ProtNLM"/>
    </source>
</evidence>
<reference evidence="1" key="1">
    <citation type="journal article" date="2013" name="Nat. Commun.">
        <title>Whole-genome sequencing of Oryza brachyantha reveals mechanisms underlying Oryza genome evolution.</title>
        <authorList>
            <person name="Chen J."/>
            <person name="Huang Q."/>
            <person name="Gao D."/>
            <person name="Wang J."/>
            <person name="Lang Y."/>
            <person name="Liu T."/>
            <person name="Li B."/>
            <person name="Bai Z."/>
            <person name="Luis Goicoechea J."/>
            <person name="Liang C."/>
            <person name="Chen C."/>
            <person name="Zhang W."/>
            <person name="Sun S."/>
            <person name="Liao Y."/>
            <person name="Zhang X."/>
            <person name="Yang L."/>
            <person name="Song C."/>
            <person name="Wang M."/>
            <person name="Shi J."/>
            <person name="Liu G."/>
            <person name="Liu J."/>
            <person name="Zhou H."/>
            <person name="Zhou W."/>
            <person name="Yu Q."/>
            <person name="An N."/>
            <person name="Chen Y."/>
            <person name="Cai Q."/>
            <person name="Wang B."/>
            <person name="Liu B."/>
            <person name="Min J."/>
            <person name="Huang Y."/>
            <person name="Wu H."/>
            <person name="Li Z."/>
            <person name="Zhang Y."/>
            <person name="Yin Y."/>
            <person name="Song W."/>
            <person name="Jiang J."/>
            <person name="Jackson S.A."/>
            <person name="Wing R.A."/>
            <person name="Wang J."/>
            <person name="Chen M."/>
        </authorList>
    </citation>
    <scope>NUCLEOTIDE SEQUENCE [LARGE SCALE GENOMIC DNA]</scope>
    <source>
        <strain evidence="1">cv. IRGC 101232</strain>
    </source>
</reference>
<dbReference type="eggNOG" id="ENOG502R5Q7">
    <property type="taxonomic scope" value="Eukaryota"/>
</dbReference>
<dbReference type="InterPro" id="IPR012677">
    <property type="entry name" value="Nucleotide-bd_a/b_plait_sf"/>
</dbReference>
<accession>J3MN75</accession>
<dbReference type="HOGENOM" id="CLU_024718_1_0_1"/>
<dbReference type="EnsemblPlants" id="OB07G28570.1">
    <property type="protein sequence ID" value="OB07G28570.1"/>
    <property type="gene ID" value="OB07G28570"/>
</dbReference>
<keyword evidence="2" id="KW-1185">Reference proteome</keyword>
<dbReference type="SUPFAM" id="SSF54928">
    <property type="entry name" value="RNA-binding domain, RBD"/>
    <property type="match status" value="1"/>
</dbReference>
<evidence type="ECO:0000313" key="1">
    <source>
        <dbReference type="EnsemblPlants" id="OB07G28570.1"/>
    </source>
</evidence>
<reference evidence="1" key="2">
    <citation type="submission" date="2013-04" db="UniProtKB">
        <authorList>
            <consortium name="EnsemblPlants"/>
        </authorList>
    </citation>
    <scope>IDENTIFICATION</scope>
</reference>
<evidence type="ECO:0000313" key="2">
    <source>
        <dbReference type="Proteomes" id="UP000006038"/>
    </source>
</evidence>
<name>J3MN75_ORYBR</name>
<dbReference type="GO" id="GO:0003676">
    <property type="term" value="F:nucleic acid binding"/>
    <property type="evidence" value="ECO:0007669"/>
    <property type="project" value="InterPro"/>
</dbReference>